<reference evidence="2 5" key="1">
    <citation type="submission" date="2021-06" db="EMBL/GenBank/DDBJ databases">
        <title>Collection of gut derived symbiotic bacterial strains cultured from healthy donors.</title>
        <authorList>
            <person name="Lin H."/>
            <person name="Littmann E."/>
            <person name="Pamer E.G."/>
        </authorList>
    </citation>
    <scope>NUCLEOTIDE SEQUENCE</scope>
    <source>
        <strain evidence="3 5">MSK.21.70</strain>
        <strain evidence="2">MSK.21.82</strain>
    </source>
</reference>
<dbReference type="EMBL" id="JAHOEF010000003">
    <property type="protein sequence ID" value="MBV3381789.1"/>
    <property type="molecule type" value="Genomic_DNA"/>
</dbReference>
<dbReference type="GeneID" id="301323053"/>
<dbReference type="RefSeq" id="WP_217746902.1">
    <property type="nucleotide sequence ID" value="NZ_JAHOEB010000003.1"/>
</dbReference>
<protein>
    <recommendedName>
        <fullName evidence="1">UPF0473 protein KSV97_00810</fullName>
    </recommendedName>
</protein>
<evidence type="ECO:0000313" key="4">
    <source>
        <dbReference type="Proteomes" id="UP001196408"/>
    </source>
</evidence>
<dbReference type="Pfam" id="PF06949">
    <property type="entry name" value="DUF1292"/>
    <property type="match status" value="1"/>
</dbReference>
<dbReference type="EMBL" id="JAHOEL010000003">
    <property type="protein sequence ID" value="MBV3391813.1"/>
    <property type="molecule type" value="Genomic_DNA"/>
</dbReference>
<evidence type="ECO:0000256" key="1">
    <source>
        <dbReference type="HAMAP-Rule" id="MF_01448"/>
    </source>
</evidence>
<dbReference type="Proteomes" id="UP001196408">
    <property type="component" value="Unassembled WGS sequence"/>
</dbReference>
<evidence type="ECO:0000313" key="2">
    <source>
        <dbReference type="EMBL" id="MBV3381789.1"/>
    </source>
</evidence>
<comment type="caution">
    <text evidence="2">The sequence shown here is derived from an EMBL/GenBank/DDBJ whole genome shotgun (WGS) entry which is preliminary data.</text>
</comment>
<sequence>MDDNKIVITDNNGEENVFEILFTYEDKENGNKYVMYYSEEDDEQIFASRYDDDNHLYDIEDPAEWERLEEVLEDFNMHDEEETDDKCDGCVCEDGDCVTDCSECDKN</sequence>
<dbReference type="AlphaFoldDB" id="A0AAW4MVG2"/>
<evidence type="ECO:0000313" key="5">
    <source>
        <dbReference type="Proteomes" id="UP001197492"/>
    </source>
</evidence>
<organism evidence="2 4">
    <name type="scientific">Catenibacterium mitsuokai</name>
    <dbReference type="NCBI Taxonomy" id="100886"/>
    <lineage>
        <taxon>Bacteria</taxon>
        <taxon>Bacillati</taxon>
        <taxon>Bacillota</taxon>
        <taxon>Erysipelotrichia</taxon>
        <taxon>Erysipelotrichales</taxon>
        <taxon>Coprobacillaceae</taxon>
        <taxon>Catenibacterium</taxon>
    </lineage>
</organism>
<gene>
    <name evidence="2" type="ORF">KSV97_00810</name>
    <name evidence="3" type="ORF">KSW06_00820</name>
</gene>
<proteinExistence type="inferred from homology"/>
<dbReference type="InterPro" id="IPR009711">
    <property type="entry name" value="UPF0473"/>
</dbReference>
<dbReference type="HAMAP" id="MF_01448">
    <property type="entry name" value="UPF0473"/>
    <property type="match status" value="1"/>
</dbReference>
<name>A0AAW4MVG2_9FIRM</name>
<comment type="similarity">
    <text evidence="1">Belongs to the UPF0473 family.</text>
</comment>
<accession>A0AAW4MVG2</accession>
<evidence type="ECO:0000313" key="3">
    <source>
        <dbReference type="EMBL" id="MBV3391813.1"/>
    </source>
</evidence>
<dbReference type="Proteomes" id="UP001197492">
    <property type="component" value="Unassembled WGS sequence"/>
</dbReference>
<keyword evidence="5" id="KW-1185">Reference proteome</keyword>